<dbReference type="AlphaFoldDB" id="A0AA37FX71"/>
<dbReference type="Proteomes" id="UP000886934">
    <property type="component" value="Unassembled WGS sequence"/>
</dbReference>
<reference evidence="1" key="1">
    <citation type="submission" date="2021-07" db="EMBL/GenBank/DDBJ databases">
        <title>Draft genome sequence of carbapenem-resistant Aeromonas spp. in Japan.</title>
        <authorList>
            <person name="Maehana S."/>
            <person name="Suzuki M."/>
            <person name="Kitasato H."/>
        </authorList>
    </citation>
    <scope>NUCLEOTIDE SEQUENCE</scope>
    <source>
        <strain evidence="1">KAM351</strain>
    </source>
</reference>
<comment type="caution">
    <text evidence="1">The sequence shown here is derived from an EMBL/GenBank/DDBJ whole genome shotgun (WGS) entry which is preliminary data.</text>
</comment>
<organism evidence="1 2">
    <name type="scientific">Aeromonas caviae</name>
    <name type="common">Aeromonas punctata</name>
    <dbReference type="NCBI Taxonomy" id="648"/>
    <lineage>
        <taxon>Bacteria</taxon>
        <taxon>Pseudomonadati</taxon>
        <taxon>Pseudomonadota</taxon>
        <taxon>Gammaproteobacteria</taxon>
        <taxon>Aeromonadales</taxon>
        <taxon>Aeromonadaceae</taxon>
        <taxon>Aeromonas</taxon>
    </lineage>
</organism>
<gene>
    <name evidence="1" type="ORF">KAM351_46310</name>
</gene>
<evidence type="ECO:0000313" key="1">
    <source>
        <dbReference type="EMBL" id="GJA66020.1"/>
    </source>
</evidence>
<sequence length="76" mass="8976">MTSTFECSKKWGDYRWNRDLVNIQNSELMIIMPFEYLYVTDIGDTLQDISMKYIVVEDHVVPQLFTTAIEAYGRCE</sequence>
<name>A0AA37FX71_AERCA</name>
<accession>A0AA37FX71</accession>
<evidence type="ECO:0000313" key="2">
    <source>
        <dbReference type="Proteomes" id="UP000886934"/>
    </source>
</evidence>
<dbReference type="EMBL" id="BPNN01000242">
    <property type="protein sequence ID" value="GJA66020.1"/>
    <property type="molecule type" value="Genomic_DNA"/>
</dbReference>
<protein>
    <submittedName>
        <fullName evidence="1">Uncharacterized protein</fullName>
    </submittedName>
</protein>
<proteinExistence type="predicted"/>